<protein>
    <submittedName>
        <fullName evidence="8">Thyroid receptor-interacting protein 11 isoform X1</fullName>
    </submittedName>
</protein>
<dbReference type="PROSITE" id="PS50913">
    <property type="entry name" value="GRIP"/>
    <property type="match status" value="1"/>
</dbReference>
<feature type="coiled-coil region" evidence="4">
    <location>
        <begin position="413"/>
        <end position="560"/>
    </location>
</feature>
<keyword evidence="8" id="KW-0675">Receptor</keyword>
<name>A0A6J2TV19_DROLE</name>
<dbReference type="InterPro" id="IPR000237">
    <property type="entry name" value="GRIP_dom"/>
</dbReference>
<dbReference type="GO" id="GO:0031267">
    <property type="term" value="F:small GTPase binding"/>
    <property type="evidence" value="ECO:0007669"/>
    <property type="project" value="TreeGrafter"/>
</dbReference>
<feature type="region of interest" description="Disordered" evidence="5">
    <location>
        <begin position="1368"/>
        <end position="1448"/>
    </location>
</feature>
<dbReference type="Proteomes" id="UP000504634">
    <property type="component" value="Unplaced"/>
</dbReference>
<keyword evidence="2" id="KW-0333">Golgi apparatus</keyword>
<feature type="coiled-coil region" evidence="4">
    <location>
        <begin position="1023"/>
        <end position="1057"/>
    </location>
</feature>
<feature type="coiled-coil region" evidence="4">
    <location>
        <begin position="149"/>
        <end position="218"/>
    </location>
</feature>
<dbReference type="PANTHER" id="PTHR18921:SF2">
    <property type="entry name" value="THYROID RECEPTOR-INTERACTING PROTEIN 11"/>
    <property type="match status" value="1"/>
</dbReference>
<reference evidence="8" key="1">
    <citation type="submission" date="2025-08" db="UniProtKB">
        <authorList>
            <consortium name="RefSeq"/>
        </authorList>
    </citation>
    <scope>IDENTIFICATION</scope>
    <source>
        <strain evidence="8">11010-0011.00</strain>
        <tissue evidence="8">Whole body</tissue>
    </source>
</reference>
<keyword evidence="3 4" id="KW-0175">Coiled coil</keyword>
<comment type="subcellular location">
    <subcellularLocation>
        <location evidence="1">Golgi apparatus</location>
    </subcellularLocation>
</comment>
<accession>A0A6J2TV19</accession>
<evidence type="ECO:0000256" key="3">
    <source>
        <dbReference type="ARBA" id="ARBA00023054"/>
    </source>
</evidence>
<feature type="domain" description="GRIP" evidence="6">
    <location>
        <begin position="1279"/>
        <end position="1329"/>
    </location>
</feature>
<dbReference type="GO" id="GO:0005794">
    <property type="term" value="C:Golgi apparatus"/>
    <property type="evidence" value="ECO:0007669"/>
    <property type="project" value="UniProtKB-SubCell"/>
</dbReference>
<dbReference type="OrthoDB" id="425925at2759"/>
<evidence type="ECO:0000259" key="6">
    <source>
        <dbReference type="PROSITE" id="PS50913"/>
    </source>
</evidence>
<feature type="compositionally biased region" description="Polar residues" evidence="5">
    <location>
        <begin position="1436"/>
        <end position="1447"/>
    </location>
</feature>
<organism evidence="7 8">
    <name type="scientific">Drosophila lebanonensis</name>
    <name type="common">Fruit fly</name>
    <name type="synonym">Scaptodrosophila lebanonensis</name>
    <dbReference type="NCBI Taxonomy" id="7225"/>
    <lineage>
        <taxon>Eukaryota</taxon>
        <taxon>Metazoa</taxon>
        <taxon>Ecdysozoa</taxon>
        <taxon>Arthropoda</taxon>
        <taxon>Hexapoda</taxon>
        <taxon>Insecta</taxon>
        <taxon>Pterygota</taxon>
        <taxon>Neoptera</taxon>
        <taxon>Endopterygota</taxon>
        <taxon>Diptera</taxon>
        <taxon>Brachycera</taxon>
        <taxon>Muscomorpha</taxon>
        <taxon>Ephydroidea</taxon>
        <taxon>Drosophilidae</taxon>
        <taxon>Scaptodrosophila</taxon>
    </lineage>
</organism>
<keyword evidence="7" id="KW-1185">Reference proteome</keyword>
<dbReference type="PANTHER" id="PTHR18921">
    <property type="entry name" value="MYOSIN HEAVY CHAIN - RELATED"/>
    <property type="match status" value="1"/>
</dbReference>
<feature type="compositionally biased region" description="Low complexity" evidence="5">
    <location>
        <begin position="1386"/>
        <end position="1416"/>
    </location>
</feature>
<sequence length="1459" mass="163979">MSWLNNSLNSIKGQLTNLAQEVLAETAGPGDEDYRGPEVNTKTALELLAETQQQKEQLDRACEDKDREIAALRKQISKLQSQKISDSGGGAGGDTESTTSQTRHSSKSHKDEQNPAILEDSWCWEPDSNQAADASSSTSAGAGLVDVALDADEKNAAKMKERIAELEQLNVQLNASLDELDAQHEQAMQDMLAIKTQLQEKVAELTQANSEMKQHQADSFIAHELALAKLQEQCRQSEEAQQVALVAQDALQKRVDGYAEELKRSVVDLADLQELLDKRSADNNELIERIRLADASAEAAAGEREQLQQRVTQLLKDVEELKLAKEKKTSESSNSSSTGKHSEDEFIVVREADAASGSSDPTTPPTKEKLRDKLVALEARIAELTLENGSLALKLQDRELEKQLSSNVLSETLEELQQKHAVQSDELAEIQAAKEQAQQALAQLQTEGGEQREQAQKCVAELESRLLISESEKEQLQLELQTLRNEWERKLQQLTLQNQELKLQAEAEEETHADDVERQMSALREANERLRQELNTSIAQAKFRQAIAEEKQEITDLDEADDGGTAEPFDIEQLRVLLESLLKGQLEQTPQEALERGYRALRERWQRVNALEQRLVQTNEELAELQDHKLIAEHEKKTLEADISQYILQCDELMKNNEVLLNELEKYKRNKLETIEERHEETIVQLETQLEEATRRCRQLQNSEEELARNLSEARQRLDQAGAEKREETVDNELAIQKERYMGLQAELIEKERAFEKELAEKNEICHRLEEKLAHQSTREEVAKQHEEHYNTKLKQLEEYKESSSRLGEQLTELRSQLSAKEQSLAQLQQQLEEQLGLVKELTEHKNRCRLLEDQLAQLKAELTAKEQMAVQREKEQDDVAKELVEYKEHCSELQAQLSGREQAIAQLQQQNEEQHSELTKCLTEQQERNAALQAQLTAIGQSLQKAETELSTLQATQGHCQDKAQLSANLQKTIEQLGFEKAEMIKALQQKHAENTQYYAEIQRLQPLAAAAAAPPPTCARCPQLDAQLDELFKEREKLTDQINFLKEKSDILTTNLLTEQTNQRLLQQEKVETLEQHTTAMRDLERLRAHLIEVEELHTQETVELQQELHDVRSKMLSLQEEVSKSSTAFTSASIRANQQAETLQAQHALVLKQRDELLHKLSQCEDRELKQHAALTNLQCALEQFQNDKDHDIQMATQRIRKELQSELDKQIVQQAELAVLHQKLADANQGLRAAARLSDQLETSQQTIAVLRDEVDSLKEHNGQLEQKLSSSESSQTDKIDKSLIKSLLIGYVVSGHAGDKQQVLRMISSLLDFSAQEADKVGLNKPQSSWLGAILGSNPGQTAQGTAGRDNLMQAFVQFLEQESQPQSQSRPTLLSMADQATGAGSGTAITGTGTGTSTTVPSTAPTQSSAEQPARRPSNSSAVPPAQPLLISSNEFAPTRNSSSILKDILSDS</sequence>
<evidence type="ECO:0000313" key="7">
    <source>
        <dbReference type="Proteomes" id="UP000504634"/>
    </source>
</evidence>
<feature type="coiled-coil region" evidence="4">
    <location>
        <begin position="608"/>
        <end position="950"/>
    </location>
</feature>
<dbReference type="CTD" id="32483"/>
<evidence type="ECO:0000256" key="2">
    <source>
        <dbReference type="ARBA" id="ARBA00023034"/>
    </source>
</evidence>
<feature type="region of interest" description="Disordered" evidence="5">
    <location>
        <begin position="324"/>
        <end position="346"/>
    </location>
</feature>
<evidence type="ECO:0000256" key="5">
    <source>
        <dbReference type="SAM" id="MobiDB-lite"/>
    </source>
</evidence>
<feature type="coiled-coil region" evidence="4">
    <location>
        <begin position="1238"/>
        <end position="1272"/>
    </location>
</feature>
<dbReference type="GO" id="GO:0006888">
    <property type="term" value="P:endoplasmic reticulum to Golgi vesicle-mediated transport"/>
    <property type="evidence" value="ECO:0007669"/>
    <property type="project" value="TreeGrafter"/>
</dbReference>
<feature type="region of interest" description="Disordered" evidence="5">
    <location>
        <begin position="22"/>
        <end position="42"/>
    </location>
</feature>
<evidence type="ECO:0000256" key="4">
    <source>
        <dbReference type="SAM" id="Coils"/>
    </source>
</evidence>
<dbReference type="GO" id="GO:0007030">
    <property type="term" value="P:Golgi organization"/>
    <property type="evidence" value="ECO:0007669"/>
    <property type="project" value="TreeGrafter"/>
</dbReference>
<feature type="region of interest" description="Disordered" evidence="5">
    <location>
        <begin position="73"/>
        <end position="115"/>
    </location>
</feature>
<proteinExistence type="predicted"/>
<evidence type="ECO:0000313" key="8">
    <source>
        <dbReference type="RefSeq" id="XP_030379003.1"/>
    </source>
</evidence>
<evidence type="ECO:0000256" key="1">
    <source>
        <dbReference type="ARBA" id="ARBA00004555"/>
    </source>
</evidence>
<gene>
    <name evidence="8" type="primary">LOC115627471</name>
</gene>
<dbReference type="RefSeq" id="XP_030379003.1">
    <property type="nucleotide sequence ID" value="XM_030523143.1"/>
</dbReference>
<dbReference type="GeneID" id="115627471"/>